<keyword evidence="1" id="KW-0812">Transmembrane</keyword>
<gene>
    <name evidence="2" type="ORF">BF_0474</name>
</gene>
<evidence type="ECO:0000313" key="3">
    <source>
        <dbReference type="Proteomes" id="UP000221837"/>
    </source>
</evidence>
<keyword evidence="3" id="KW-1185">Reference proteome</keyword>
<keyword evidence="1" id="KW-0472">Membrane</keyword>
<sequence length="107" mass="11749">MSLTTLVFLMFGAACITLITNKMIAATIYNRSTGNFGKKSPYGLSREQGVDKKWGYCITKHGKILRGNDGYGSAPVYLSIAKAVKDMNVMEAIEGYKLTTINLEENT</sequence>
<feature type="transmembrane region" description="Helical" evidence="1">
    <location>
        <begin position="6"/>
        <end position="29"/>
    </location>
</feature>
<keyword evidence="1" id="KW-1133">Transmembrane helix</keyword>
<dbReference type="EMBL" id="KY630187">
    <property type="protein sequence ID" value="AQW88999.1"/>
    <property type="molecule type" value="Genomic_DNA"/>
</dbReference>
<reference evidence="2" key="1">
    <citation type="submission" date="2017-02" db="EMBL/GenBank/DDBJ databases">
        <title>Genome sequence of Serratia marcescens phage BF.</title>
        <authorList>
            <person name="Casey E."/>
            <person name="Fitzgerald B."/>
            <person name="Mahony J."/>
            <person name="Lugli G."/>
            <person name="Ventura M."/>
            <person name="van Sinderen D."/>
        </authorList>
    </citation>
    <scope>NUCLEOTIDE SEQUENCE [LARGE SCALE GENOMIC DNA]</scope>
</reference>
<evidence type="ECO:0000256" key="1">
    <source>
        <dbReference type="SAM" id="Phobius"/>
    </source>
</evidence>
<dbReference type="OrthoDB" id="36901at10239"/>
<proteinExistence type="predicted"/>
<protein>
    <submittedName>
        <fullName evidence="2">Uncharacterized protein</fullName>
    </submittedName>
</protein>
<dbReference type="Proteomes" id="UP000221837">
    <property type="component" value="Genome"/>
</dbReference>
<evidence type="ECO:0000313" key="2">
    <source>
        <dbReference type="EMBL" id="AQW88999.1"/>
    </source>
</evidence>
<accession>A0A1S6UC36</accession>
<name>A0A1S6UC36_9CAUD</name>
<organism evidence="2 3">
    <name type="scientific">Serratia phage BF</name>
    <dbReference type="NCBI Taxonomy" id="1962671"/>
    <lineage>
        <taxon>Viruses</taxon>
        <taxon>Duplodnaviria</taxon>
        <taxon>Heunggongvirae</taxon>
        <taxon>Uroviricota</taxon>
        <taxon>Caudoviricetes</taxon>
        <taxon>Eneladusvirus</taxon>
        <taxon>Eneladusvirus BF</taxon>
    </lineage>
</organism>